<proteinExistence type="predicted"/>
<dbReference type="PANTHER" id="PTHR37728">
    <property type="entry name" value="BNAA04G26730D PROTEIN"/>
    <property type="match status" value="1"/>
</dbReference>
<evidence type="ECO:0000313" key="3">
    <source>
        <dbReference type="Proteomes" id="UP000323000"/>
    </source>
</evidence>
<name>A0A5C7I3R5_9ROSI</name>
<comment type="caution">
    <text evidence="2">The sequence shown here is derived from an EMBL/GenBank/DDBJ whole genome shotgun (WGS) entry which is preliminary data.</text>
</comment>
<dbReference type="OrthoDB" id="1295485at2759"/>
<evidence type="ECO:0000313" key="2">
    <source>
        <dbReference type="EMBL" id="TXG63092.1"/>
    </source>
</evidence>
<dbReference type="Proteomes" id="UP000323000">
    <property type="component" value="Chromosome 4"/>
</dbReference>
<feature type="compositionally biased region" description="Basic and acidic residues" evidence="1">
    <location>
        <begin position="92"/>
        <end position="101"/>
    </location>
</feature>
<feature type="compositionally biased region" description="Basic residues" evidence="1">
    <location>
        <begin position="80"/>
        <end position="91"/>
    </location>
</feature>
<dbReference type="EMBL" id="VAHF01000004">
    <property type="protein sequence ID" value="TXG63092.1"/>
    <property type="molecule type" value="Genomic_DNA"/>
</dbReference>
<organism evidence="2 3">
    <name type="scientific">Acer yangbiense</name>
    <dbReference type="NCBI Taxonomy" id="1000413"/>
    <lineage>
        <taxon>Eukaryota</taxon>
        <taxon>Viridiplantae</taxon>
        <taxon>Streptophyta</taxon>
        <taxon>Embryophyta</taxon>
        <taxon>Tracheophyta</taxon>
        <taxon>Spermatophyta</taxon>
        <taxon>Magnoliopsida</taxon>
        <taxon>eudicotyledons</taxon>
        <taxon>Gunneridae</taxon>
        <taxon>Pentapetalae</taxon>
        <taxon>rosids</taxon>
        <taxon>malvids</taxon>
        <taxon>Sapindales</taxon>
        <taxon>Sapindaceae</taxon>
        <taxon>Hippocastanoideae</taxon>
        <taxon>Acereae</taxon>
        <taxon>Acer</taxon>
    </lineage>
</organism>
<reference evidence="3" key="1">
    <citation type="journal article" date="2019" name="Gigascience">
        <title>De novo genome assembly of the endangered Acer yangbiense, a plant species with extremely small populations endemic to Yunnan Province, China.</title>
        <authorList>
            <person name="Yang J."/>
            <person name="Wariss H.M."/>
            <person name="Tao L."/>
            <person name="Zhang R."/>
            <person name="Yun Q."/>
            <person name="Hollingsworth P."/>
            <person name="Dao Z."/>
            <person name="Luo G."/>
            <person name="Guo H."/>
            <person name="Ma Y."/>
            <person name="Sun W."/>
        </authorList>
    </citation>
    <scope>NUCLEOTIDE SEQUENCE [LARGE SCALE GENOMIC DNA]</scope>
    <source>
        <strain evidence="3">cv. Malutang</strain>
    </source>
</reference>
<protein>
    <submittedName>
        <fullName evidence="2">Uncharacterized protein</fullName>
    </submittedName>
</protein>
<feature type="region of interest" description="Disordered" evidence="1">
    <location>
        <begin position="78"/>
        <end position="110"/>
    </location>
</feature>
<gene>
    <name evidence="2" type="ORF">EZV62_010086</name>
</gene>
<sequence>MSNMWAVSPIPITPFLSKPNRPTFRPLLRNLWRSIPPQNDNVHGEEIGGLGDTILTNLSNPDPKQLSGSDVLWALQKASSAKKKKKNKKRRELSSADSRREEDEDDVVDYSNVKPLSIKTDWAVKLHELEKRLQELSDIN</sequence>
<dbReference type="PANTHER" id="PTHR37728:SF1">
    <property type="entry name" value="OS06G0132300 PROTEIN"/>
    <property type="match status" value="1"/>
</dbReference>
<evidence type="ECO:0000256" key="1">
    <source>
        <dbReference type="SAM" id="MobiDB-lite"/>
    </source>
</evidence>
<dbReference type="AlphaFoldDB" id="A0A5C7I3R5"/>
<keyword evidence="3" id="KW-1185">Reference proteome</keyword>
<accession>A0A5C7I3R5</accession>